<evidence type="ECO:0000313" key="8">
    <source>
        <dbReference type="EMBL" id="MEE2059052.1"/>
    </source>
</evidence>
<reference evidence="8 9" key="1">
    <citation type="submission" date="2023-07" db="EMBL/GenBank/DDBJ databases">
        <authorList>
            <person name="Girao M."/>
            <person name="Carvalho M.F."/>
        </authorList>
    </citation>
    <scope>NUCLEOTIDE SEQUENCE [LARGE SCALE GENOMIC DNA]</scope>
    <source>
        <strain evidence="8 9">YIM65754</strain>
    </source>
</reference>
<comment type="caution">
    <text evidence="8">The sequence shown here is derived from an EMBL/GenBank/DDBJ whole genome shotgun (WGS) entry which is preliminary data.</text>
</comment>
<dbReference type="RefSeq" id="WP_330134300.1">
    <property type="nucleotide sequence ID" value="NZ_JAUTXY010000007.1"/>
</dbReference>
<dbReference type="InterPro" id="IPR002491">
    <property type="entry name" value="ABC_transptr_periplasmic_BD"/>
</dbReference>
<proteinExistence type="inferred from homology"/>
<feature type="domain" description="Fe/B12 periplasmic-binding" evidence="7">
    <location>
        <begin position="52"/>
        <end position="310"/>
    </location>
</feature>
<dbReference type="InterPro" id="IPR051313">
    <property type="entry name" value="Bact_iron-sidero_bind"/>
</dbReference>
<dbReference type="EMBL" id="JAUTXY010000007">
    <property type="protein sequence ID" value="MEE2059052.1"/>
    <property type="molecule type" value="Genomic_DNA"/>
</dbReference>
<evidence type="ECO:0000313" key="9">
    <source>
        <dbReference type="Proteomes" id="UP001336020"/>
    </source>
</evidence>
<comment type="subcellular location">
    <subcellularLocation>
        <location evidence="1">Cell envelope</location>
    </subcellularLocation>
</comment>
<keyword evidence="3" id="KW-0813">Transport</keyword>
<feature type="compositionally biased region" description="Polar residues" evidence="5">
    <location>
        <begin position="31"/>
        <end position="42"/>
    </location>
</feature>
<dbReference type="Gene3D" id="3.40.50.1980">
    <property type="entry name" value="Nitrogenase molybdenum iron protein domain"/>
    <property type="match status" value="2"/>
</dbReference>
<accession>A0ABU7LDS3</accession>
<evidence type="ECO:0000256" key="2">
    <source>
        <dbReference type="ARBA" id="ARBA00008814"/>
    </source>
</evidence>
<gene>
    <name evidence="8" type="ORF">Q7514_16135</name>
</gene>
<protein>
    <submittedName>
        <fullName evidence="8">ABC transporter substrate-binding protein</fullName>
    </submittedName>
</protein>
<comment type="similarity">
    <text evidence="2">Belongs to the bacterial solute-binding protein 8 family.</text>
</comment>
<organism evidence="8 9">
    <name type="scientific">Rhodococcus artemisiae</name>
    <dbReference type="NCBI Taxonomy" id="714159"/>
    <lineage>
        <taxon>Bacteria</taxon>
        <taxon>Bacillati</taxon>
        <taxon>Actinomycetota</taxon>
        <taxon>Actinomycetes</taxon>
        <taxon>Mycobacteriales</taxon>
        <taxon>Nocardiaceae</taxon>
        <taxon>Rhodococcus</taxon>
    </lineage>
</organism>
<evidence type="ECO:0000256" key="1">
    <source>
        <dbReference type="ARBA" id="ARBA00004196"/>
    </source>
</evidence>
<evidence type="ECO:0000256" key="6">
    <source>
        <dbReference type="SAM" id="SignalP"/>
    </source>
</evidence>
<feature type="signal peptide" evidence="6">
    <location>
        <begin position="1"/>
        <end position="23"/>
    </location>
</feature>
<dbReference type="PROSITE" id="PS51257">
    <property type="entry name" value="PROKAR_LIPOPROTEIN"/>
    <property type="match status" value="1"/>
</dbReference>
<name>A0ABU7LDS3_9NOCA</name>
<dbReference type="SUPFAM" id="SSF53807">
    <property type="entry name" value="Helical backbone' metal receptor"/>
    <property type="match status" value="1"/>
</dbReference>
<dbReference type="Pfam" id="PF01497">
    <property type="entry name" value="Peripla_BP_2"/>
    <property type="match status" value="1"/>
</dbReference>
<evidence type="ECO:0000259" key="7">
    <source>
        <dbReference type="PROSITE" id="PS50983"/>
    </source>
</evidence>
<dbReference type="PANTHER" id="PTHR30532">
    <property type="entry name" value="IRON III DICITRATE-BINDING PERIPLASMIC PROTEIN"/>
    <property type="match status" value="1"/>
</dbReference>
<evidence type="ECO:0000256" key="5">
    <source>
        <dbReference type="SAM" id="MobiDB-lite"/>
    </source>
</evidence>
<feature type="chain" id="PRO_5046041289" evidence="6">
    <location>
        <begin position="24"/>
        <end position="310"/>
    </location>
</feature>
<keyword evidence="4 6" id="KW-0732">Signal</keyword>
<evidence type="ECO:0000256" key="4">
    <source>
        <dbReference type="ARBA" id="ARBA00022729"/>
    </source>
</evidence>
<dbReference type="Proteomes" id="UP001336020">
    <property type="component" value="Unassembled WGS sequence"/>
</dbReference>
<feature type="region of interest" description="Disordered" evidence="5">
    <location>
        <begin position="26"/>
        <end position="49"/>
    </location>
</feature>
<dbReference type="PROSITE" id="PS50983">
    <property type="entry name" value="FE_B12_PBP"/>
    <property type="match status" value="1"/>
</dbReference>
<evidence type="ECO:0000256" key="3">
    <source>
        <dbReference type="ARBA" id="ARBA00022448"/>
    </source>
</evidence>
<sequence length="310" mass="33612">MNRRFHRSVAGVAAMATAFAVGACGSDSESDSGTRSVESPNGTVEIPTDPQAALGMYTTDVDVLLTLGFPLAKLQPIRAEYDSLPSYLPSDAIEGVQTFANFPEFDYETLATADPDFILNSLAYEPDTLTTLPEIAPTYSYNGFDGTPWREHFEQTARDLDRTEQYDAWTKTYEDRIAEVKEAIGSRADGLTVAPASFFDGQVYLACQAICSVYDDLGIDVYEGARSNDGKGVTISVEELSQLSDVDVLVTTKGADSDENSLTPLEGNPLYMNLPAVQNGQVFAFQRDLIFGSPSGQLALLDQVEQDLTS</sequence>
<dbReference type="PANTHER" id="PTHR30532:SF1">
    <property type="entry name" value="IRON(3+)-HYDROXAMATE-BINDING PROTEIN FHUD"/>
    <property type="match status" value="1"/>
</dbReference>
<keyword evidence="9" id="KW-1185">Reference proteome</keyword>